<evidence type="ECO:0000259" key="8">
    <source>
        <dbReference type="PROSITE" id="PS50928"/>
    </source>
</evidence>
<dbReference type="InterPro" id="IPR050809">
    <property type="entry name" value="UgpAE/MalFG_permease"/>
</dbReference>
<keyword evidence="5 7" id="KW-1133">Transmembrane helix</keyword>
<evidence type="ECO:0000256" key="5">
    <source>
        <dbReference type="ARBA" id="ARBA00022989"/>
    </source>
</evidence>
<evidence type="ECO:0000256" key="3">
    <source>
        <dbReference type="ARBA" id="ARBA00022475"/>
    </source>
</evidence>
<evidence type="ECO:0000313" key="10">
    <source>
        <dbReference type="Proteomes" id="UP001596028"/>
    </source>
</evidence>
<keyword evidence="2 7" id="KW-0813">Transport</keyword>
<dbReference type="PANTHER" id="PTHR43227:SF11">
    <property type="entry name" value="BLL4140 PROTEIN"/>
    <property type="match status" value="1"/>
</dbReference>
<feature type="domain" description="ABC transmembrane type-1" evidence="8">
    <location>
        <begin position="76"/>
        <end position="291"/>
    </location>
</feature>
<dbReference type="PANTHER" id="PTHR43227">
    <property type="entry name" value="BLL4140 PROTEIN"/>
    <property type="match status" value="1"/>
</dbReference>
<dbReference type="Gene3D" id="1.10.3720.10">
    <property type="entry name" value="MetI-like"/>
    <property type="match status" value="1"/>
</dbReference>
<feature type="transmembrane region" description="Helical" evidence="7">
    <location>
        <begin position="270"/>
        <end position="295"/>
    </location>
</feature>
<evidence type="ECO:0000256" key="6">
    <source>
        <dbReference type="ARBA" id="ARBA00023136"/>
    </source>
</evidence>
<evidence type="ECO:0000256" key="1">
    <source>
        <dbReference type="ARBA" id="ARBA00004651"/>
    </source>
</evidence>
<feature type="transmembrane region" description="Helical" evidence="7">
    <location>
        <begin position="80"/>
        <end position="101"/>
    </location>
</feature>
<comment type="subcellular location">
    <subcellularLocation>
        <location evidence="1 7">Cell membrane</location>
        <topology evidence="1 7">Multi-pass membrane protein</topology>
    </subcellularLocation>
</comment>
<dbReference type="InterPro" id="IPR000515">
    <property type="entry name" value="MetI-like"/>
</dbReference>
<dbReference type="Pfam" id="PF00528">
    <property type="entry name" value="BPD_transp_1"/>
    <property type="match status" value="1"/>
</dbReference>
<proteinExistence type="inferred from homology"/>
<dbReference type="Proteomes" id="UP001596028">
    <property type="component" value="Unassembled WGS sequence"/>
</dbReference>
<dbReference type="InterPro" id="IPR035906">
    <property type="entry name" value="MetI-like_sf"/>
</dbReference>
<reference evidence="10" key="1">
    <citation type="journal article" date="2019" name="Int. J. Syst. Evol. Microbiol.">
        <title>The Global Catalogue of Microorganisms (GCM) 10K type strain sequencing project: providing services to taxonomists for standard genome sequencing and annotation.</title>
        <authorList>
            <consortium name="The Broad Institute Genomics Platform"/>
            <consortium name="The Broad Institute Genome Sequencing Center for Infectious Disease"/>
            <person name="Wu L."/>
            <person name="Ma J."/>
        </authorList>
    </citation>
    <scope>NUCLEOTIDE SEQUENCE [LARGE SCALE GENOMIC DNA]</scope>
    <source>
        <strain evidence="10">CCUG 49571</strain>
    </source>
</reference>
<name>A0ABV9F489_9BACL</name>
<dbReference type="CDD" id="cd06261">
    <property type="entry name" value="TM_PBP2"/>
    <property type="match status" value="1"/>
</dbReference>
<dbReference type="PROSITE" id="PS50928">
    <property type="entry name" value="ABC_TM1"/>
    <property type="match status" value="1"/>
</dbReference>
<sequence length="304" mass="34076">MERCRSMGKHRFADLPLHLMILPGAFIVLIFSYFPMFGIVMAFQHYIPAKGMFVSQWVGLDNLKFVWDLPGSMVVLRNTVFIAMMKIVAGLLVPITVSLMLNEVRKEFVKRSIQTLIYLPHFLSWIILGGVLIDILSPSTGFVNQIIKAVGFQPVYFLGNNHVFPYVLVVTDVWKEFGFSTIVFLAALTSINPALYEAAIVDGASRWKQTLHITLPGMMPIIVLMATLSLGNVLNAGFDQVFNLYSPQVYESGDIIDTLVYRIGLIDAQYSVATAVGLLKSVVSLLLISVSYLLAYRYANYRIF</sequence>
<comment type="similarity">
    <text evidence="7">Belongs to the binding-protein-dependent transport system permease family.</text>
</comment>
<keyword evidence="3" id="KW-1003">Cell membrane</keyword>
<evidence type="ECO:0000256" key="4">
    <source>
        <dbReference type="ARBA" id="ARBA00022692"/>
    </source>
</evidence>
<protein>
    <submittedName>
        <fullName evidence="9">ABC transporter permease</fullName>
    </submittedName>
</protein>
<comment type="caution">
    <text evidence="9">The sequence shown here is derived from an EMBL/GenBank/DDBJ whole genome shotgun (WGS) entry which is preliminary data.</text>
</comment>
<feature type="transmembrane region" description="Helical" evidence="7">
    <location>
        <begin position="217"/>
        <end position="238"/>
    </location>
</feature>
<feature type="transmembrane region" description="Helical" evidence="7">
    <location>
        <begin position="113"/>
        <end position="133"/>
    </location>
</feature>
<dbReference type="SUPFAM" id="SSF161098">
    <property type="entry name" value="MetI-like"/>
    <property type="match status" value="1"/>
</dbReference>
<dbReference type="RefSeq" id="WP_378091315.1">
    <property type="nucleotide sequence ID" value="NZ_JBHSEP010000001.1"/>
</dbReference>
<feature type="transmembrane region" description="Helical" evidence="7">
    <location>
        <begin position="21"/>
        <end position="47"/>
    </location>
</feature>
<evidence type="ECO:0000313" key="9">
    <source>
        <dbReference type="EMBL" id="MFC4596807.1"/>
    </source>
</evidence>
<gene>
    <name evidence="9" type="ORF">ACFO3S_01030</name>
</gene>
<evidence type="ECO:0000256" key="7">
    <source>
        <dbReference type="RuleBase" id="RU363032"/>
    </source>
</evidence>
<keyword evidence="6 7" id="KW-0472">Membrane</keyword>
<keyword evidence="10" id="KW-1185">Reference proteome</keyword>
<evidence type="ECO:0000256" key="2">
    <source>
        <dbReference type="ARBA" id="ARBA00022448"/>
    </source>
</evidence>
<accession>A0ABV9F489</accession>
<organism evidence="9 10">
    <name type="scientific">Cohnella hongkongensis</name>
    <dbReference type="NCBI Taxonomy" id="178337"/>
    <lineage>
        <taxon>Bacteria</taxon>
        <taxon>Bacillati</taxon>
        <taxon>Bacillota</taxon>
        <taxon>Bacilli</taxon>
        <taxon>Bacillales</taxon>
        <taxon>Paenibacillaceae</taxon>
        <taxon>Cohnella</taxon>
    </lineage>
</organism>
<dbReference type="EMBL" id="JBHSEP010000001">
    <property type="protein sequence ID" value="MFC4596807.1"/>
    <property type="molecule type" value="Genomic_DNA"/>
</dbReference>
<keyword evidence="4 7" id="KW-0812">Transmembrane</keyword>
<feature type="transmembrane region" description="Helical" evidence="7">
    <location>
        <begin position="177"/>
        <end position="196"/>
    </location>
</feature>